<evidence type="ECO:0000313" key="2">
    <source>
        <dbReference type="Proteomes" id="UP000011682"/>
    </source>
</evidence>
<accession>S9NYZ0</accession>
<gene>
    <name evidence="1" type="ORF">D187_007418</name>
</gene>
<dbReference type="Proteomes" id="UP000011682">
    <property type="component" value="Unassembled WGS sequence"/>
</dbReference>
<dbReference type="RefSeq" id="WP_002627661.1">
    <property type="nucleotide sequence ID" value="NZ_ANAH02000066.1"/>
</dbReference>
<keyword evidence="2" id="KW-1185">Reference proteome</keyword>
<organism evidence="1 2">
    <name type="scientific">Cystobacter fuscus (strain ATCC 25194 / DSM 2262 / NBRC 100088 / M29)</name>
    <dbReference type="NCBI Taxonomy" id="1242864"/>
    <lineage>
        <taxon>Bacteria</taxon>
        <taxon>Pseudomonadati</taxon>
        <taxon>Myxococcota</taxon>
        <taxon>Myxococcia</taxon>
        <taxon>Myxococcales</taxon>
        <taxon>Cystobacterineae</taxon>
        <taxon>Archangiaceae</taxon>
        <taxon>Cystobacter</taxon>
    </lineage>
</organism>
<comment type="caution">
    <text evidence="1">The sequence shown here is derived from an EMBL/GenBank/DDBJ whole genome shotgun (WGS) entry which is preliminary data.</text>
</comment>
<reference evidence="1" key="1">
    <citation type="submission" date="2013-05" db="EMBL/GenBank/DDBJ databases">
        <title>Genome assembly of Cystobacter fuscus DSM 2262.</title>
        <authorList>
            <person name="Sharma G."/>
            <person name="Khatri I."/>
            <person name="Kaur C."/>
            <person name="Mayilraj S."/>
            <person name="Subramanian S."/>
        </authorList>
    </citation>
    <scope>NUCLEOTIDE SEQUENCE [LARGE SCALE GENOMIC DNA]</scope>
    <source>
        <strain evidence="1">DSM 2262</strain>
    </source>
</reference>
<dbReference type="AlphaFoldDB" id="S9NYZ0"/>
<name>S9NYZ0_CYSF2</name>
<proteinExistence type="predicted"/>
<protein>
    <submittedName>
        <fullName evidence="1">Uncharacterized protein</fullName>
    </submittedName>
</protein>
<sequence length="120" mass="13492">MDTGLRFADVLIIEEGLFTKGPPRVETLSFKSRDLSRLKGKALEAQMMEDAREALRKYGETVDIRRDSLRPLLRESSQVPVSRVRLVYEGGALMIKDVAEMDLALNKVQGEVPGVEVLFQ</sequence>
<dbReference type="EMBL" id="ANAH02000066">
    <property type="protein sequence ID" value="EPX56076.1"/>
    <property type="molecule type" value="Genomic_DNA"/>
</dbReference>
<evidence type="ECO:0000313" key="1">
    <source>
        <dbReference type="EMBL" id="EPX56076.1"/>
    </source>
</evidence>